<dbReference type="InterPro" id="IPR050640">
    <property type="entry name" value="Bact_2-comp_sensor_kinase"/>
</dbReference>
<evidence type="ECO:0000256" key="2">
    <source>
        <dbReference type="ARBA" id="ARBA00022475"/>
    </source>
</evidence>
<name>A0A5R9GHW5_9BACL</name>
<protein>
    <submittedName>
        <fullName evidence="9">Sensor histidine kinase</fullName>
    </submittedName>
</protein>
<evidence type="ECO:0000256" key="4">
    <source>
        <dbReference type="ARBA" id="ARBA00022679"/>
    </source>
</evidence>
<gene>
    <name evidence="9" type="ORF">FE782_00315</name>
</gene>
<keyword evidence="3" id="KW-0597">Phosphoprotein</keyword>
<evidence type="ECO:0000256" key="6">
    <source>
        <dbReference type="ARBA" id="ARBA00023136"/>
    </source>
</evidence>
<dbReference type="EMBL" id="VCIW01000001">
    <property type="protein sequence ID" value="TLS53840.1"/>
    <property type="molecule type" value="Genomic_DNA"/>
</dbReference>
<keyword evidence="7" id="KW-0812">Transmembrane</keyword>
<dbReference type="PANTHER" id="PTHR34220">
    <property type="entry name" value="SENSOR HISTIDINE KINASE YPDA"/>
    <property type="match status" value="1"/>
</dbReference>
<feature type="transmembrane region" description="Helical" evidence="7">
    <location>
        <begin position="308"/>
        <end position="327"/>
    </location>
</feature>
<dbReference type="Pfam" id="PF06580">
    <property type="entry name" value="His_kinase"/>
    <property type="match status" value="1"/>
</dbReference>
<dbReference type="InterPro" id="IPR010559">
    <property type="entry name" value="Sig_transdc_His_kin_internal"/>
</dbReference>
<dbReference type="Gene3D" id="6.10.340.10">
    <property type="match status" value="1"/>
</dbReference>
<evidence type="ECO:0000256" key="1">
    <source>
        <dbReference type="ARBA" id="ARBA00004651"/>
    </source>
</evidence>
<dbReference type="SUPFAM" id="SSF158472">
    <property type="entry name" value="HAMP domain-like"/>
    <property type="match status" value="1"/>
</dbReference>
<dbReference type="GO" id="GO:0005886">
    <property type="term" value="C:plasma membrane"/>
    <property type="evidence" value="ECO:0007669"/>
    <property type="project" value="UniProtKB-SubCell"/>
</dbReference>
<keyword evidence="7" id="KW-1133">Transmembrane helix</keyword>
<dbReference type="SMART" id="SM00304">
    <property type="entry name" value="HAMP"/>
    <property type="match status" value="1"/>
</dbReference>
<sequence length="614" mass="68201">MKAPRLGKLPNLFGSMLIRTKILISNLFLIVLMAIAIGTLAIYAARSFTEIQTRDLTQQLVHQASDNIEYRAKTLVGSTVSLLGNNRLKSIVAGEPSSEEGNSASIRLRAGTLLSEFGNGNEYIRALIVRTSGGMTYWWENRDGGAGRMTELGAAHLAKDAEARLGGTSPHLLWSASPRDEDEILFARSFIDLSHVSRSYGVIVILLDSRYFWDLSARDSLILRENTAIIDESGGFITGGTYPKLREAVSLSEADRGGNAAFAESRIVTMQGSKYLVTQKKRSPDGWTIVCLIPMALLFGKIRLLQLVIVLITFAAVIVSAIVAVYLSKSTTRGIKMLERTMRRVEDGDFGVRIKPAGQDEAGVLALRFNTMLDRIDELIRTVYKERMEKQQAEFSVLLAQINPHFLYNSLGTIRWYANMKRQPEIERMTASLIGLLKSSVRKSSELHTLREELQDIGNYIDLQKIGYGDAFSVRYDVDESLMQYKVLHLTLQPLVENAILHGLEMSKGGGLITIRGWREAERLLLTVEDNGVGMEVERFNEMLAGPDRRSSYPGLHSIGIRGVHERIRLYFGEAFGLSYKSEPGKGTEAIVTLPAIEGAKGDEPHVESDDRRG</sequence>
<keyword evidence="5 9" id="KW-0418">Kinase</keyword>
<reference evidence="9 10" key="1">
    <citation type="submission" date="2019-05" db="EMBL/GenBank/DDBJ databases">
        <authorList>
            <person name="Narsing Rao M.P."/>
            <person name="Li W.J."/>
        </authorList>
    </citation>
    <scope>NUCLEOTIDE SEQUENCE [LARGE SCALE GENOMIC DNA]</scope>
    <source>
        <strain evidence="9 10">SYSU_K30003</strain>
    </source>
</reference>
<comment type="caution">
    <text evidence="9">The sequence shown here is derived from an EMBL/GenBank/DDBJ whole genome shotgun (WGS) entry which is preliminary data.</text>
</comment>
<dbReference type="SMART" id="SM00387">
    <property type="entry name" value="HATPase_c"/>
    <property type="match status" value="1"/>
</dbReference>
<dbReference type="PANTHER" id="PTHR34220:SF7">
    <property type="entry name" value="SENSOR HISTIDINE KINASE YPDA"/>
    <property type="match status" value="1"/>
</dbReference>
<dbReference type="InterPro" id="IPR036890">
    <property type="entry name" value="HATPase_C_sf"/>
</dbReference>
<feature type="domain" description="HAMP" evidence="8">
    <location>
        <begin position="329"/>
        <end position="381"/>
    </location>
</feature>
<evidence type="ECO:0000256" key="5">
    <source>
        <dbReference type="ARBA" id="ARBA00022777"/>
    </source>
</evidence>
<proteinExistence type="predicted"/>
<accession>A0A5R9GHW5</accession>
<evidence type="ECO:0000256" key="3">
    <source>
        <dbReference type="ARBA" id="ARBA00022553"/>
    </source>
</evidence>
<dbReference type="Pfam" id="PF02518">
    <property type="entry name" value="HATPase_c"/>
    <property type="match status" value="1"/>
</dbReference>
<evidence type="ECO:0000313" key="10">
    <source>
        <dbReference type="Proteomes" id="UP000309676"/>
    </source>
</evidence>
<dbReference type="Gene3D" id="3.30.565.10">
    <property type="entry name" value="Histidine kinase-like ATPase, C-terminal domain"/>
    <property type="match status" value="1"/>
</dbReference>
<dbReference type="SUPFAM" id="SSF55874">
    <property type="entry name" value="ATPase domain of HSP90 chaperone/DNA topoisomerase II/histidine kinase"/>
    <property type="match status" value="1"/>
</dbReference>
<dbReference type="InterPro" id="IPR003660">
    <property type="entry name" value="HAMP_dom"/>
</dbReference>
<evidence type="ECO:0000313" key="9">
    <source>
        <dbReference type="EMBL" id="TLS53840.1"/>
    </source>
</evidence>
<keyword evidence="4" id="KW-0808">Transferase</keyword>
<keyword evidence="6 7" id="KW-0472">Membrane</keyword>
<comment type="subcellular location">
    <subcellularLocation>
        <location evidence="1">Cell membrane</location>
        <topology evidence="1">Multi-pass membrane protein</topology>
    </subcellularLocation>
</comment>
<feature type="transmembrane region" description="Helical" evidence="7">
    <location>
        <begin position="22"/>
        <end position="45"/>
    </location>
</feature>
<dbReference type="PROSITE" id="PS50885">
    <property type="entry name" value="HAMP"/>
    <property type="match status" value="1"/>
</dbReference>
<dbReference type="RefSeq" id="WP_138191352.1">
    <property type="nucleotide sequence ID" value="NZ_VCIW01000001.1"/>
</dbReference>
<dbReference type="GO" id="GO:0000155">
    <property type="term" value="F:phosphorelay sensor kinase activity"/>
    <property type="evidence" value="ECO:0007669"/>
    <property type="project" value="InterPro"/>
</dbReference>
<keyword evidence="10" id="KW-1185">Reference proteome</keyword>
<keyword evidence="2" id="KW-1003">Cell membrane</keyword>
<dbReference type="Pfam" id="PF00672">
    <property type="entry name" value="HAMP"/>
    <property type="match status" value="1"/>
</dbReference>
<dbReference type="CDD" id="cd06225">
    <property type="entry name" value="HAMP"/>
    <property type="match status" value="1"/>
</dbReference>
<evidence type="ECO:0000256" key="7">
    <source>
        <dbReference type="SAM" id="Phobius"/>
    </source>
</evidence>
<organism evidence="9 10">
    <name type="scientific">Paenibacillus antri</name>
    <dbReference type="NCBI Taxonomy" id="2582848"/>
    <lineage>
        <taxon>Bacteria</taxon>
        <taxon>Bacillati</taxon>
        <taxon>Bacillota</taxon>
        <taxon>Bacilli</taxon>
        <taxon>Bacillales</taxon>
        <taxon>Paenibacillaceae</taxon>
        <taxon>Paenibacillus</taxon>
    </lineage>
</organism>
<dbReference type="InterPro" id="IPR003594">
    <property type="entry name" value="HATPase_dom"/>
</dbReference>
<dbReference type="Proteomes" id="UP000309676">
    <property type="component" value="Unassembled WGS sequence"/>
</dbReference>
<dbReference type="OrthoDB" id="9809348at2"/>
<dbReference type="AlphaFoldDB" id="A0A5R9GHW5"/>
<evidence type="ECO:0000259" key="8">
    <source>
        <dbReference type="PROSITE" id="PS50885"/>
    </source>
</evidence>